<organism evidence="2 3">
    <name type="scientific">Oedothorax gibbosus</name>
    <dbReference type="NCBI Taxonomy" id="931172"/>
    <lineage>
        <taxon>Eukaryota</taxon>
        <taxon>Metazoa</taxon>
        <taxon>Ecdysozoa</taxon>
        <taxon>Arthropoda</taxon>
        <taxon>Chelicerata</taxon>
        <taxon>Arachnida</taxon>
        <taxon>Araneae</taxon>
        <taxon>Araneomorphae</taxon>
        <taxon>Entelegynae</taxon>
        <taxon>Araneoidea</taxon>
        <taxon>Linyphiidae</taxon>
        <taxon>Erigoninae</taxon>
        <taxon>Oedothorax</taxon>
    </lineage>
</organism>
<dbReference type="PANTHER" id="PTHR24413">
    <property type="entry name" value="SPECKLE-TYPE POZ PROTEIN"/>
    <property type="match status" value="1"/>
</dbReference>
<dbReference type="InterPro" id="IPR000210">
    <property type="entry name" value="BTB/POZ_dom"/>
</dbReference>
<dbReference type="PROSITE" id="PS50097">
    <property type="entry name" value="BTB"/>
    <property type="match status" value="1"/>
</dbReference>
<gene>
    <name evidence="2" type="ORF">JTE90_018700</name>
</gene>
<protein>
    <recommendedName>
        <fullName evidence="1">BTB domain-containing protein</fullName>
    </recommendedName>
</protein>
<sequence>MLAGDLTFDQKETLLKVFEEWKSKAESTLLSLLYCPRVAMRIWLQKLKPGRCFLRTALHEVNFSWVIEGFSPDPDSIKRSLLEQENFLLTKILHKYTTEKSTHRVRIELHPDYGTRSTFISCHIDIGDDIGEVISSNYVFPVVGWEWDVAIDPEECPDGHLRLEFKSLVAVEHPTPPDAALGSSSTLSRDLLQLYRKKTFSDVTLNTDEATSLSAHKNILAARSRVFEAMLERDQTIEGRSGVVAIDDVDSETMDRLLVYLYSDSLEKELRWEQASALYYAADKYAILPLRRECAQVLIVAMTPDNVCDVLVLGDRHSDEPLMSCAVDFVRYNQEVLSSPVWENLEKCNASLTTKVLRQIFLQKVKK</sequence>
<proteinExistence type="predicted"/>
<evidence type="ECO:0000259" key="1">
    <source>
        <dbReference type="PROSITE" id="PS50097"/>
    </source>
</evidence>
<evidence type="ECO:0000313" key="3">
    <source>
        <dbReference type="Proteomes" id="UP000827092"/>
    </source>
</evidence>
<reference evidence="2 3" key="1">
    <citation type="journal article" date="2022" name="Nat. Ecol. Evol.">
        <title>A masculinizing supergene underlies an exaggerated male reproductive morph in a spider.</title>
        <authorList>
            <person name="Hendrickx F."/>
            <person name="De Corte Z."/>
            <person name="Sonet G."/>
            <person name="Van Belleghem S.M."/>
            <person name="Kostlbacher S."/>
            <person name="Vangestel C."/>
        </authorList>
    </citation>
    <scope>NUCLEOTIDE SEQUENCE [LARGE SCALE GENOMIC DNA]</scope>
    <source>
        <strain evidence="2">W744_W776</strain>
    </source>
</reference>
<dbReference type="SMART" id="SM00225">
    <property type="entry name" value="BTB"/>
    <property type="match status" value="1"/>
</dbReference>
<feature type="domain" description="BTB" evidence="1">
    <location>
        <begin position="201"/>
        <end position="270"/>
    </location>
</feature>
<dbReference type="SUPFAM" id="SSF54695">
    <property type="entry name" value="POZ domain"/>
    <property type="match status" value="1"/>
</dbReference>
<dbReference type="Gene3D" id="3.30.710.10">
    <property type="entry name" value="Potassium Channel Kv1.1, Chain A"/>
    <property type="match status" value="1"/>
</dbReference>
<dbReference type="AlphaFoldDB" id="A0AAV6TY16"/>
<dbReference type="EMBL" id="JAFNEN010000840">
    <property type="protein sequence ID" value="KAG8176917.1"/>
    <property type="molecule type" value="Genomic_DNA"/>
</dbReference>
<accession>A0AAV6TY16</accession>
<comment type="caution">
    <text evidence="2">The sequence shown here is derived from an EMBL/GenBank/DDBJ whole genome shotgun (WGS) entry which is preliminary data.</text>
</comment>
<dbReference type="InterPro" id="IPR011333">
    <property type="entry name" value="SKP1/BTB/POZ_sf"/>
</dbReference>
<dbReference type="Gene3D" id="1.25.40.420">
    <property type="match status" value="1"/>
</dbReference>
<keyword evidence="3" id="KW-1185">Reference proteome</keyword>
<evidence type="ECO:0000313" key="2">
    <source>
        <dbReference type="EMBL" id="KAG8176917.1"/>
    </source>
</evidence>
<dbReference type="Proteomes" id="UP000827092">
    <property type="component" value="Unassembled WGS sequence"/>
</dbReference>
<name>A0AAV6TY16_9ARAC</name>
<dbReference type="CDD" id="cd18186">
    <property type="entry name" value="BTB_POZ_ZBTB_KLHL-like"/>
    <property type="match status" value="1"/>
</dbReference>
<dbReference type="Pfam" id="PF00651">
    <property type="entry name" value="BTB"/>
    <property type="match status" value="1"/>
</dbReference>